<name>A0A1F6CF04_HANXR</name>
<dbReference type="Pfam" id="PF13148">
    <property type="entry name" value="DUF3987"/>
    <property type="match status" value="1"/>
</dbReference>
<sequence>MDFFAKKHGMDCGREFRAVLEGVAREFGIHLPNGNGRTRPKEPPKHIRTLAERGISERTAQAFRVREEAGDHQVTHKIIFPVTGPDGQVIGEKTHKTGNVKAGPIQLYPWGVLKKDGLIYLVNGEPSVWRAYEAGYRNVLCCTGGEQNFKPEWADLFHGRSARIAYDHDETGRKGMEKVAGILHGKVASVEVVVWPEGTPEKHDAEDWLNAGHKLEELTFRMWEPVPKIVTVASPQRRVDFPLELPDSVWRGVVRDYRDMLARTTEASDAFHLFTFKTCIGSAIGRRAYVRYGLPLYGNLYACLVGKTAESRKSTSLRHGERTAREADPSWRVLHGLSSAEGLLSQLADPWEKKGRKGEVVAEGGTTDKRLLVWLGELSSLLKKARQDSVSNLLPILAEAYDSPPSLSLPTKLDPITASEPHISLLAASTPAWLEDLQDRDIMAGFANRFAFILGEPKPPIAWPSPPDAGLYAKVIAHISDVLLWLPDSLEVTMTGSARDLWSEFYVRWKSQVWPDEMFGALVQRIPDITLKIALIYAVLEKRTQIAPDILTAAIDAGGYCVASTQRIFTDFHATRESKLEGRILEVLKAGPVKFGDLHRAVGGRYSTLELNRALDALVKSGQIWRQEQGGTVIYGLSTEE</sequence>
<proteinExistence type="predicted"/>
<dbReference type="Gene3D" id="3.40.1360.10">
    <property type="match status" value="1"/>
</dbReference>
<dbReference type="AlphaFoldDB" id="A0A1F6CF04"/>
<accession>A0A1F6CF04</accession>
<organism evidence="1 2">
    <name type="scientific">Handelsmanbacteria sp. (strain RIFCSPLOWO2_12_FULL_64_10)</name>
    <dbReference type="NCBI Taxonomy" id="1817868"/>
    <lineage>
        <taxon>Bacteria</taxon>
        <taxon>Candidatus Handelsmaniibacteriota</taxon>
    </lineage>
</organism>
<evidence type="ECO:0008006" key="3">
    <source>
        <dbReference type="Google" id="ProtNLM"/>
    </source>
</evidence>
<dbReference type="SUPFAM" id="SSF56731">
    <property type="entry name" value="DNA primase core"/>
    <property type="match status" value="1"/>
</dbReference>
<reference evidence="1 2" key="1">
    <citation type="journal article" date="2016" name="Nat. Commun.">
        <title>Thousands of microbial genomes shed light on interconnected biogeochemical processes in an aquifer system.</title>
        <authorList>
            <person name="Anantharaman K."/>
            <person name="Brown C.T."/>
            <person name="Hug L.A."/>
            <person name="Sharon I."/>
            <person name="Castelle C.J."/>
            <person name="Probst A.J."/>
            <person name="Thomas B.C."/>
            <person name="Singh A."/>
            <person name="Wilkins M.J."/>
            <person name="Karaoz U."/>
            <person name="Brodie E.L."/>
            <person name="Williams K.H."/>
            <person name="Hubbard S.S."/>
            <person name="Banfield J.F."/>
        </authorList>
    </citation>
    <scope>NUCLEOTIDE SEQUENCE [LARGE SCALE GENOMIC DNA]</scope>
    <source>
        <strain evidence="2">RIFCSPLOWO2_12_FULL_64_10</strain>
    </source>
</reference>
<gene>
    <name evidence="1" type="ORF">A3F84_12845</name>
</gene>
<comment type="caution">
    <text evidence="1">The sequence shown here is derived from an EMBL/GenBank/DDBJ whole genome shotgun (WGS) entry which is preliminary data.</text>
</comment>
<evidence type="ECO:0000313" key="2">
    <source>
        <dbReference type="Proteomes" id="UP000178606"/>
    </source>
</evidence>
<dbReference type="Proteomes" id="UP000178606">
    <property type="component" value="Unassembled WGS sequence"/>
</dbReference>
<dbReference type="EMBL" id="MFKF01000266">
    <property type="protein sequence ID" value="OGG47824.1"/>
    <property type="molecule type" value="Genomic_DNA"/>
</dbReference>
<evidence type="ECO:0000313" key="1">
    <source>
        <dbReference type="EMBL" id="OGG47824.1"/>
    </source>
</evidence>
<dbReference type="InterPro" id="IPR025048">
    <property type="entry name" value="DUF3987"/>
</dbReference>
<protein>
    <recommendedName>
        <fullName evidence="3">Toprim domain-containing protein</fullName>
    </recommendedName>
</protein>